<keyword evidence="3" id="KW-1185">Reference proteome</keyword>
<keyword evidence="1" id="KW-0812">Transmembrane</keyword>
<feature type="transmembrane region" description="Helical" evidence="1">
    <location>
        <begin position="141"/>
        <end position="161"/>
    </location>
</feature>
<dbReference type="AlphaFoldDB" id="A0A4V6ILE2"/>
<dbReference type="EMBL" id="CAADHO010000003">
    <property type="protein sequence ID" value="VFQ44388.1"/>
    <property type="molecule type" value="Genomic_DNA"/>
</dbReference>
<gene>
    <name evidence="2" type="ORF">MSL71_20370</name>
</gene>
<organism evidence="2 3">
    <name type="scientific">Desulfoluna butyratoxydans</name>
    <dbReference type="NCBI Taxonomy" id="231438"/>
    <lineage>
        <taxon>Bacteria</taxon>
        <taxon>Pseudomonadati</taxon>
        <taxon>Thermodesulfobacteriota</taxon>
        <taxon>Desulfobacteria</taxon>
        <taxon>Desulfobacterales</taxon>
        <taxon>Desulfolunaceae</taxon>
        <taxon>Desulfoluna</taxon>
    </lineage>
</organism>
<evidence type="ECO:0000313" key="3">
    <source>
        <dbReference type="Proteomes" id="UP000507962"/>
    </source>
</evidence>
<keyword evidence="1" id="KW-0472">Membrane</keyword>
<evidence type="ECO:0000313" key="2">
    <source>
        <dbReference type="EMBL" id="VFQ44388.1"/>
    </source>
</evidence>
<name>A0A4V6ILE2_9BACT</name>
<accession>A0A4V6ILE2</accession>
<keyword evidence="1" id="KW-1133">Transmembrane helix</keyword>
<evidence type="ECO:0000256" key="1">
    <source>
        <dbReference type="SAM" id="Phobius"/>
    </source>
</evidence>
<dbReference type="RefSeq" id="WP_180139785.1">
    <property type="nucleotide sequence ID" value="NZ_CAADHO010000003.1"/>
</dbReference>
<proteinExistence type="predicted"/>
<reference evidence="2 3" key="1">
    <citation type="submission" date="2019-03" db="EMBL/GenBank/DDBJ databases">
        <authorList>
            <person name="Nijsse B."/>
        </authorList>
    </citation>
    <scope>NUCLEOTIDE SEQUENCE [LARGE SCALE GENOMIC DNA]</scope>
    <source>
        <strain evidence="2">Desulfoluna butyratoxydans MSL71</strain>
    </source>
</reference>
<dbReference type="Proteomes" id="UP000507962">
    <property type="component" value="Unassembled WGS sequence"/>
</dbReference>
<protein>
    <submittedName>
        <fullName evidence="2">Uncharacterized protein</fullName>
    </submittedName>
</protein>
<sequence>MAIEIITAMLAKKGLSLLAGAVDGAGDKAISWIEEKTGINLGGHDGPPEFTSEQLMALHQLESDERVELKRLALEKYKEGNRHAESTFALEADDRADAREMYTKGGKEMQDRLIDWVFKFTSFIIPALLLADVLLVVAAKIWGIDATICAAIGTLIGVCLGRFGDERKTILEYAFGGSASNDRLHEDKAKT</sequence>
<feature type="transmembrane region" description="Helical" evidence="1">
    <location>
        <begin position="116"/>
        <end position="135"/>
    </location>
</feature>